<dbReference type="GO" id="GO:0005524">
    <property type="term" value="F:ATP binding"/>
    <property type="evidence" value="ECO:0007669"/>
    <property type="project" value="UniProtKB-KW"/>
</dbReference>
<evidence type="ECO:0000256" key="1">
    <source>
        <dbReference type="ARBA" id="ARBA00022448"/>
    </source>
</evidence>
<evidence type="ECO:0000313" key="9">
    <source>
        <dbReference type="EMBL" id="CEG21375.1"/>
    </source>
</evidence>
<dbReference type="SMART" id="SM00382">
    <property type="entry name" value="AAA"/>
    <property type="match status" value="1"/>
</dbReference>
<dbReference type="Pfam" id="PF00005">
    <property type="entry name" value="ABC_tran"/>
    <property type="match status" value="1"/>
</dbReference>
<dbReference type="GO" id="GO:0015416">
    <property type="term" value="F:ABC-type phosphonate transporter activity"/>
    <property type="evidence" value="ECO:0007669"/>
    <property type="project" value="InterPro"/>
</dbReference>
<evidence type="ECO:0000256" key="5">
    <source>
        <dbReference type="ARBA" id="ARBA00022885"/>
    </source>
</evidence>
<accession>A0A098EHW3</accession>
<dbReference type="PROSITE" id="PS50893">
    <property type="entry name" value="ABC_TRANSPORTER_2"/>
    <property type="match status" value="1"/>
</dbReference>
<evidence type="ECO:0000259" key="8">
    <source>
        <dbReference type="PROSITE" id="PS50893"/>
    </source>
</evidence>
<evidence type="ECO:0000256" key="2">
    <source>
        <dbReference type="ARBA" id="ARBA00022475"/>
    </source>
</evidence>
<dbReference type="RefSeq" id="WP_052649828.1">
    <property type="nucleotide sequence ID" value="NZ_CCXS01000001.1"/>
</dbReference>
<dbReference type="GO" id="GO:0016020">
    <property type="term" value="C:membrane"/>
    <property type="evidence" value="ECO:0007669"/>
    <property type="project" value="InterPro"/>
</dbReference>
<keyword evidence="10" id="KW-1185">Reference proteome</keyword>
<dbReference type="InterPro" id="IPR050086">
    <property type="entry name" value="MetN_ABC_transporter-like"/>
</dbReference>
<proteinExistence type="predicted"/>
<organism evidence="9 10">
    <name type="scientific">Planococcus massiliensis</name>
    <dbReference type="NCBI Taxonomy" id="1499687"/>
    <lineage>
        <taxon>Bacteria</taxon>
        <taxon>Bacillati</taxon>
        <taxon>Bacillota</taxon>
        <taxon>Bacilli</taxon>
        <taxon>Bacillales</taxon>
        <taxon>Caryophanaceae</taxon>
        <taxon>Planococcus</taxon>
    </lineage>
</organism>
<protein>
    <submittedName>
        <fullName evidence="9">Methionine import ATP-binding protein MetN</fullName>
    </submittedName>
</protein>
<dbReference type="PROSITE" id="PS00211">
    <property type="entry name" value="ABC_TRANSPORTER_1"/>
    <property type="match status" value="1"/>
</dbReference>
<sequence length="256" mass="28528">MIEIRNLSVLYAGNTEESLSDVNLSLQKGDFICVLGKSGAGKSTFIRCINGLQKPTGGEILLDGKTITHAKEEELRKIRREMGMIFQHFNLIPRLSVLQNVMTGTFGYRNSFKNLFGMFTAEELKQANSVIAEVGLAEMANRRIENLSGGQKQRVGIARALVQQPRVLLGDEPVASLDPGTSDRIFTLLKEMHERLGLLTIINVHDIELAKRYATRIVALKDGKVIFDGLPKDFKESEYQETYESQSADAYFGAEI</sequence>
<keyword evidence="2" id="KW-1003">Cell membrane</keyword>
<dbReference type="NCBIfam" id="TIGR02315">
    <property type="entry name" value="ABC_phnC"/>
    <property type="match status" value="1"/>
</dbReference>
<keyword evidence="3" id="KW-0547">Nucleotide-binding</keyword>
<gene>
    <name evidence="9" type="primary">metN_1</name>
    <name evidence="9" type="ORF">BN1080_00284</name>
</gene>
<evidence type="ECO:0000256" key="4">
    <source>
        <dbReference type="ARBA" id="ARBA00022840"/>
    </source>
</evidence>
<evidence type="ECO:0000256" key="6">
    <source>
        <dbReference type="ARBA" id="ARBA00022967"/>
    </source>
</evidence>
<dbReference type="Gene3D" id="3.40.50.300">
    <property type="entry name" value="P-loop containing nucleotide triphosphate hydrolases"/>
    <property type="match status" value="1"/>
</dbReference>
<keyword evidence="5" id="KW-0918">Phosphonate transport</keyword>
<dbReference type="Proteomes" id="UP000043699">
    <property type="component" value="Unassembled WGS sequence"/>
</dbReference>
<dbReference type="PANTHER" id="PTHR43166:SF6">
    <property type="entry name" value="PHOSPHONATES IMPORT ATP-BINDING PROTEIN PHNC"/>
    <property type="match status" value="1"/>
</dbReference>
<evidence type="ECO:0000256" key="7">
    <source>
        <dbReference type="ARBA" id="ARBA00023136"/>
    </source>
</evidence>
<dbReference type="PANTHER" id="PTHR43166">
    <property type="entry name" value="AMINO ACID IMPORT ATP-BINDING PROTEIN"/>
    <property type="match status" value="1"/>
</dbReference>
<name>A0A098EHW3_9BACL</name>
<evidence type="ECO:0000256" key="3">
    <source>
        <dbReference type="ARBA" id="ARBA00022741"/>
    </source>
</evidence>
<dbReference type="SUPFAM" id="SSF52540">
    <property type="entry name" value="P-loop containing nucleoside triphosphate hydrolases"/>
    <property type="match status" value="1"/>
</dbReference>
<reference evidence="9 10" key="1">
    <citation type="submission" date="2014-09" db="EMBL/GenBank/DDBJ databases">
        <authorList>
            <person name="Urmite Genomes Urmite Genomes"/>
        </authorList>
    </citation>
    <scope>NUCLEOTIDE SEQUENCE [LARGE SCALE GENOMIC DNA]</scope>
    <source>
        <strain evidence="9 10">ES2</strain>
    </source>
</reference>
<keyword evidence="6" id="KW-1278">Translocase</keyword>
<keyword evidence="7" id="KW-0472">Membrane</keyword>
<feature type="domain" description="ABC transporter" evidence="8">
    <location>
        <begin position="4"/>
        <end position="247"/>
    </location>
</feature>
<keyword evidence="4 9" id="KW-0067">ATP-binding</keyword>
<dbReference type="InterPro" id="IPR027417">
    <property type="entry name" value="P-loop_NTPase"/>
</dbReference>
<dbReference type="AlphaFoldDB" id="A0A098EHW3"/>
<dbReference type="InterPro" id="IPR003439">
    <property type="entry name" value="ABC_transporter-like_ATP-bd"/>
</dbReference>
<dbReference type="InterPro" id="IPR012693">
    <property type="entry name" value="ABC_transpr_PhnC"/>
</dbReference>
<dbReference type="STRING" id="1499687.BN1080_00284"/>
<dbReference type="OrthoDB" id="9804199at2"/>
<dbReference type="InterPro" id="IPR003593">
    <property type="entry name" value="AAA+_ATPase"/>
</dbReference>
<evidence type="ECO:0000313" key="10">
    <source>
        <dbReference type="Proteomes" id="UP000043699"/>
    </source>
</evidence>
<dbReference type="GO" id="GO:0016887">
    <property type="term" value="F:ATP hydrolysis activity"/>
    <property type="evidence" value="ECO:0007669"/>
    <property type="project" value="InterPro"/>
</dbReference>
<dbReference type="EMBL" id="CCXS01000001">
    <property type="protein sequence ID" value="CEG21375.1"/>
    <property type="molecule type" value="Genomic_DNA"/>
</dbReference>
<dbReference type="CDD" id="cd03256">
    <property type="entry name" value="ABC_PhnC_transporter"/>
    <property type="match status" value="1"/>
</dbReference>
<keyword evidence="1" id="KW-0813">Transport</keyword>
<dbReference type="InterPro" id="IPR017871">
    <property type="entry name" value="ABC_transporter-like_CS"/>
</dbReference>